<protein>
    <submittedName>
        <fullName evidence="1">Uncharacterized protein</fullName>
    </submittedName>
</protein>
<dbReference type="AlphaFoldDB" id="A0A0E9REI6"/>
<name>A0A0E9REI6_ANGAN</name>
<evidence type="ECO:0000313" key="1">
    <source>
        <dbReference type="EMBL" id="JAH27504.1"/>
    </source>
</evidence>
<accession>A0A0E9REI6</accession>
<reference evidence="1" key="2">
    <citation type="journal article" date="2015" name="Fish Shellfish Immunol.">
        <title>Early steps in the European eel (Anguilla anguilla)-Vibrio vulnificus interaction in the gills: Role of the RtxA13 toxin.</title>
        <authorList>
            <person name="Callol A."/>
            <person name="Pajuelo D."/>
            <person name="Ebbesson L."/>
            <person name="Teles M."/>
            <person name="MacKenzie S."/>
            <person name="Amaro C."/>
        </authorList>
    </citation>
    <scope>NUCLEOTIDE SEQUENCE</scope>
</reference>
<reference evidence="1" key="1">
    <citation type="submission" date="2014-11" db="EMBL/GenBank/DDBJ databases">
        <authorList>
            <person name="Amaro Gonzalez C."/>
        </authorList>
    </citation>
    <scope>NUCLEOTIDE SEQUENCE</scope>
</reference>
<proteinExistence type="predicted"/>
<organism evidence="1">
    <name type="scientific">Anguilla anguilla</name>
    <name type="common">European freshwater eel</name>
    <name type="synonym">Muraena anguilla</name>
    <dbReference type="NCBI Taxonomy" id="7936"/>
    <lineage>
        <taxon>Eukaryota</taxon>
        <taxon>Metazoa</taxon>
        <taxon>Chordata</taxon>
        <taxon>Craniata</taxon>
        <taxon>Vertebrata</taxon>
        <taxon>Euteleostomi</taxon>
        <taxon>Actinopterygii</taxon>
        <taxon>Neopterygii</taxon>
        <taxon>Teleostei</taxon>
        <taxon>Anguilliformes</taxon>
        <taxon>Anguillidae</taxon>
        <taxon>Anguilla</taxon>
    </lineage>
</organism>
<dbReference type="EMBL" id="GBXM01081073">
    <property type="protein sequence ID" value="JAH27504.1"/>
    <property type="molecule type" value="Transcribed_RNA"/>
</dbReference>
<sequence>MNLSRAQLRRAGREKGIFIGIERLELFPQVEARVSFSS</sequence>